<dbReference type="InterPro" id="IPR025160">
    <property type="entry name" value="AATF"/>
</dbReference>
<dbReference type="GO" id="GO:0000462">
    <property type="term" value="P:maturation of SSU-rRNA from tricistronic rRNA transcript (SSU-rRNA, 5.8S rRNA, LSU-rRNA)"/>
    <property type="evidence" value="ECO:0007669"/>
    <property type="project" value="TreeGrafter"/>
</dbReference>
<reference evidence="5" key="1">
    <citation type="submission" date="2020-06" db="EMBL/GenBank/DDBJ databases">
        <title>Genomes of multiple members of Pneumocystis genus reveal paths to human pathogen Pneumocystis jirovecii.</title>
        <authorList>
            <person name="Cisse O.H."/>
            <person name="Ma L."/>
            <person name="Dekker J."/>
            <person name="Khil P."/>
            <person name="Jo J."/>
            <person name="Brenchley J."/>
            <person name="Blair R."/>
            <person name="Pahar B."/>
            <person name="Chabe M."/>
            <person name="Van Rompay K.A."/>
            <person name="Keesler R."/>
            <person name="Sukura A."/>
            <person name="Hirsch V."/>
            <person name="Kutty G."/>
            <person name="Liu Y."/>
            <person name="Peng L."/>
            <person name="Chen J."/>
            <person name="Song J."/>
            <person name="Weissenbacher-Lang C."/>
            <person name="Xu J."/>
            <person name="Upham N.S."/>
            <person name="Stajich J.E."/>
            <person name="Cuomo C.A."/>
            <person name="Cushion M.T."/>
            <person name="Kovacs J.A."/>
        </authorList>
    </citation>
    <scope>NUCLEOTIDE SEQUENCE</scope>
    <source>
        <strain evidence="5">2A</strain>
    </source>
</reference>
<sequence length="323" mass="37894">MAKINSLEIEKGKHIQAQIKIYDSLLDARIRLQKALVAANSLSLDYKINDLEKNKLFVKNVENESNSLINCLSKIRKTLIEMDKIDVDCTLERNEDSSKSLESLCDDVLDLDKQILTWQNETLLKWSDKVKVTSVLSLNKFNSLNQNILDLIQKNMTNKEKLLEATYVDRTEKKQPKNKERFDDTDFYQALLFNLINKRMVDSGNTQGLRWSILKQKKQKNNVDTKASKGRRLRYHVHEKIQNFMTPNPVNLWIEEKIDNLFSSLFGQKSSNNILETFYRKIIIIEKCKILRWHIYYSILRFLIIANKKSGIDWSSGIKKKQF</sequence>
<evidence type="ECO:0000256" key="2">
    <source>
        <dbReference type="ARBA" id="ARBA00013850"/>
    </source>
</evidence>
<dbReference type="InterPro" id="IPR012617">
    <property type="entry name" value="AATF_C"/>
</dbReference>
<dbReference type="EMBL" id="CP054532">
    <property type="protein sequence ID" value="QSL64287.1"/>
    <property type="molecule type" value="Genomic_DNA"/>
</dbReference>
<accession>A0A899G6U0</accession>
<evidence type="ECO:0000259" key="4">
    <source>
        <dbReference type="Pfam" id="PF13339"/>
    </source>
</evidence>
<name>A0A899G6U0_9ASCO</name>
<dbReference type="GO" id="GO:0005730">
    <property type="term" value="C:nucleolus"/>
    <property type="evidence" value="ECO:0007669"/>
    <property type="project" value="TreeGrafter"/>
</dbReference>
<dbReference type="InterPro" id="IPR039223">
    <property type="entry name" value="AATF/Bfr2"/>
</dbReference>
<comment type="similarity">
    <text evidence="1">Belongs to the AATF family.</text>
</comment>
<dbReference type="OrthoDB" id="5783963at2759"/>
<feature type="domain" description="AATF leucine zipper-containing" evidence="4">
    <location>
        <begin position="8"/>
        <end position="129"/>
    </location>
</feature>
<keyword evidence="6" id="KW-1185">Reference proteome</keyword>
<protein>
    <recommendedName>
        <fullName evidence="2">Protein BFR2</fullName>
    </recommendedName>
</protein>
<feature type="domain" description="Apoptosis-antagonizing transcription factor C-terminal" evidence="3">
    <location>
        <begin position="188"/>
        <end position="266"/>
    </location>
</feature>
<dbReference type="PANTHER" id="PTHR15565">
    <property type="entry name" value="AATF PROTEIN APOPTOSIS ANTAGONIZING TRANSCRIPTION FACTOR"/>
    <property type="match status" value="1"/>
</dbReference>
<evidence type="ECO:0000259" key="3">
    <source>
        <dbReference type="Pfam" id="PF08164"/>
    </source>
</evidence>
<evidence type="ECO:0000313" key="5">
    <source>
        <dbReference type="EMBL" id="QSL64287.1"/>
    </source>
</evidence>
<organism evidence="5 6">
    <name type="scientific">Pneumocystis wakefieldiae</name>
    <dbReference type="NCBI Taxonomy" id="38082"/>
    <lineage>
        <taxon>Eukaryota</taxon>
        <taxon>Fungi</taxon>
        <taxon>Dikarya</taxon>
        <taxon>Ascomycota</taxon>
        <taxon>Taphrinomycotina</taxon>
        <taxon>Pneumocystomycetes</taxon>
        <taxon>Pneumocystaceae</taxon>
        <taxon>Pneumocystis</taxon>
    </lineage>
</organism>
<dbReference type="Pfam" id="PF08164">
    <property type="entry name" value="TRAUB"/>
    <property type="match status" value="1"/>
</dbReference>
<gene>
    <name evidence="5" type="ORF">MERGE_000443</name>
</gene>
<proteinExistence type="inferred from homology"/>
<dbReference type="PANTHER" id="PTHR15565:SF0">
    <property type="entry name" value="PROTEIN AATF"/>
    <property type="match status" value="1"/>
</dbReference>
<dbReference type="Pfam" id="PF13339">
    <property type="entry name" value="AATF-Che1"/>
    <property type="match status" value="1"/>
</dbReference>
<evidence type="ECO:0000313" key="6">
    <source>
        <dbReference type="Proteomes" id="UP000663699"/>
    </source>
</evidence>
<dbReference type="Proteomes" id="UP000663699">
    <property type="component" value="Chromosome 1"/>
</dbReference>
<evidence type="ECO:0000256" key="1">
    <source>
        <dbReference type="ARBA" id="ARBA00008966"/>
    </source>
</evidence>
<dbReference type="AlphaFoldDB" id="A0A899G6U0"/>